<dbReference type="Proteomes" id="UP000649617">
    <property type="component" value="Unassembled WGS sequence"/>
</dbReference>
<comment type="caution">
    <text evidence="1">The sequence shown here is derived from an EMBL/GenBank/DDBJ whole genome shotgun (WGS) entry which is preliminary data.</text>
</comment>
<dbReference type="OrthoDB" id="10549491at2759"/>
<proteinExistence type="predicted"/>
<gene>
    <name evidence="1" type="primary">SBE2.2</name>
    <name evidence="1" type="ORF">SPIL2461_LOCUS5105</name>
</gene>
<sequence>VQLSTGPTSPPSAWPFPAQELRLASREGTEAAFEASGLVRMSAPGAFQVFWEVQNGRVARGAPVKVQLPFALDSYRVHFPGTYVLDCFGNLTCGDSNDSSE</sequence>
<feature type="non-terminal residue" evidence="1">
    <location>
        <position position="1"/>
    </location>
</feature>
<dbReference type="AlphaFoldDB" id="A0A812MAT9"/>
<protein>
    <submittedName>
        <fullName evidence="1">SBE2.2 protein</fullName>
    </submittedName>
</protein>
<feature type="non-terminal residue" evidence="1">
    <location>
        <position position="101"/>
    </location>
</feature>
<accession>A0A812MAT9</accession>
<evidence type="ECO:0000313" key="1">
    <source>
        <dbReference type="EMBL" id="CAE7255117.1"/>
    </source>
</evidence>
<reference evidence="1" key="1">
    <citation type="submission" date="2021-02" db="EMBL/GenBank/DDBJ databases">
        <authorList>
            <person name="Dougan E. K."/>
            <person name="Rhodes N."/>
            <person name="Thang M."/>
            <person name="Chan C."/>
        </authorList>
    </citation>
    <scope>NUCLEOTIDE SEQUENCE</scope>
</reference>
<evidence type="ECO:0000313" key="2">
    <source>
        <dbReference type="Proteomes" id="UP000649617"/>
    </source>
</evidence>
<organism evidence="1 2">
    <name type="scientific">Symbiodinium pilosum</name>
    <name type="common">Dinoflagellate</name>
    <dbReference type="NCBI Taxonomy" id="2952"/>
    <lineage>
        <taxon>Eukaryota</taxon>
        <taxon>Sar</taxon>
        <taxon>Alveolata</taxon>
        <taxon>Dinophyceae</taxon>
        <taxon>Suessiales</taxon>
        <taxon>Symbiodiniaceae</taxon>
        <taxon>Symbiodinium</taxon>
    </lineage>
</organism>
<dbReference type="EMBL" id="CAJNIZ010007099">
    <property type="protein sequence ID" value="CAE7255117.1"/>
    <property type="molecule type" value="Genomic_DNA"/>
</dbReference>
<name>A0A812MAT9_SYMPI</name>
<keyword evidence="2" id="KW-1185">Reference proteome</keyword>